<evidence type="ECO:0000313" key="2">
    <source>
        <dbReference type="EMBL" id="QUX23221.1"/>
    </source>
</evidence>
<evidence type="ECO:0000313" key="3">
    <source>
        <dbReference type="Proteomes" id="UP000676079"/>
    </source>
</evidence>
<sequence length="209" mass="22452">MRAGRRATSPAQADARVRAAEQARDRRVDRARQRGDAVVDRVRASADAEVVRARADRDRDNRQAVTRAGAALREIDAARTERLADLDRRASEVRDLRGQRLAPRALHARLRADHRQGRESTRGFRNRIAAAEQSLGPAPAPVRPAPAGSPTATPAPRPRIPGLRLGGAAGRGPGLRLGGAVGRNRGRAVPAPRRAPVRVPAPRRRAGGS</sequence>
<feature type="region of interest" description="Disordered" evidence="1">
    <location>
        <begin position="130"/>
        <end position="209"/>
    </location>
</feature>
<name>A0ABX8BM20_9ACTN</name>
<feature type="compositionally biased region" description="Low complexity" evidence="1">
    <location>
        <begin position="187"/>
        <end position="200"/>
    </location>
</feature>
<feature type="compositionally biased region" description="Basic and acidic residues" evidence="1">
    <location>
        <begin position="15"/>
        <end position="34"/>
    </location>
</feature>
<evidence type="ECO:0000256" key="1">
    <source>
        <dbReference type="SAM" id="MobiDB-lite"/>
    </source>
</evidence>
<keyword evidence="3" id="KW-1185">Reference proteome</keyword>
<accession>A0ABX8BM20</accession>
<organism evidence="2 3">
    <name type="scientific">Nocardiopsis changdeensis</name>
    <dbReference type="NCBI Taxonomy" id="2831969"/>
    <lineage>
        <taxon>Bacteria</taxon>
        <taxon>Bacillati</taxon>
        <taxon>Actinomycetota</taxon>
        <taxon>Actinomycetes</taxon>
        <taxon>Streptosporangiales</taxon>
        <taxon>Nocardiopsidaceae</taxon>
        <taxon>Nocardiopsis</taxon>
    </lineage>
</organism>
<feature type="compositionally biased region" description="Gly residues" evidence="1">
    <location>
        <begin position="164"/>
        <end position="181"/>
    </location>
</feature>
<dbReference type="EMBL" id="CP074133">
    <property type="protein sequence ID" value="QUX23221.1"/>
    <property type="molecule type" value="Genomic_DNA"/>
</dbReference>
<dbReference type="Proteomes" id="UP000676079">
    <property type="component" value="Chromosome"/>
</dbReference>
<gene>
    <name evidence="2" type="ORF">KGD84_02135</name>
</gene>
<reference evidence="2 3" key="1">
    <citation type="submission" date="2021-05" db="EMBL/GenBank/DDBJ databases">
        <title>Direct Submission.</title>
        <authorList>
            <person name="Li K."/>
            <person name="Gao J."/>
        </authorList>
    </citation>
    <scope>NUCLEOTIDE SEQUENCE [LARGE SCALE GENOMIC DNA]</scope>
    <source>
        <strain evidence="2 3">Mg02</strain>
    </source>
</reference>
<feature type="region of interest" description="Disordered" evidence="1">
    <location>
        <begin position="1"/>
        <end position="34"/>
    </location>
</feature>
<dbReference type="RefSeq" id="WP_260697180.1">
    <property type="nucleotide sequence ID" value="NZ_CP074133.1"/>
</dbReference>
<protein>
    <submittedName>
        <fullName evidence="2">Uncharacterized protein</fullName>
    </submittedName>
</protein>
<proteinExistence type="predicted"/>